<dbReference type="InterPro" id="IPR002155">
    <property type="entry name" value="Thiolase"/>
</dbReference>
<name>A0A0B1ZIQ2_9SPHN</name>
<proteinExistence type="inferred from homology"/>
<keyword evidence="2 5" id="KW-0808">Transferase</keyword>
<dbReference type="PIRSF" id="PIRSF000429">
    <property type="entry name" value="Ac-CoA_Ac_transf"/>
    <property type="match status" value="1"/>
</dbReference>
<comment type="caution">
    <text evidence="8">The sequence shown here is derived from an EMBL/GenBank/DDBJ whole genome shotgun (WGS) entry which is preliminary data.</text>
</comment>
<feature type="domain" description="Thiolase C-terminal" evidence="7">
    <location>
        <begin position="269"/>
        <end position="389"/>
    </location>
</feature>
<dbReference type="GO" id="GO:0003988">
    <property type="term" value="F:acetyl-CoA C-acyltransferase activity"/>
    <property type="evidence" value="ECO:0007669"/>
    <property type="project" value="UniProtKB-ARBA"/>
</dbReference>
<dbReference type="InterPro" id="IPR020610">
    <property type="entry name" value="Thiolase_AS"/>
</dbReference>
<feature type="active site" description="Proton acceptor" evidence="4">
    <location>
        <position position="347"/>
    </location>
</feature>
<keyword evidence="3 5" id="KW-0012">Acyltransferase</keyword>
<dbReference type="PROSITE" id="PS00099">
    <property type="entry name" value="THIOLASE_3"/>
    <property type="match status" value="1"/>
</dbReference>
<dbReference type="STRING" id="1348853.LK12_17685"/>
<dbReference type="OrthoDB" id="9764638at2"/>
<evidence type="ECO:0000259" key="7">
    <source>
        <dbReference type="Pfam" id="PF02803"/>
    </source>
</evidence>
<keyword evidence="9" id="KW-1185">Reference proteome</keyword>
<dbReference type="PANTHER" id="PTHR18919:SF107">
    <property type="entry name" value="ACETYL-COA ACETYLTRANSFERASE, CYTOSOLIC"/>
    <property type="match status" value="1"/>
</dbReference>
<evidence type="ECO:0000256" key="3">
    <source>
        <dbReference type="ARBA" id="ARBA00023315"/>
    </source>
</evidence>
<dbReference type="EMBL" id="JTDI01000005">
    <property type="protein sequence ID" value="KHK90412.1"/>
    <property type="molecule type" value="Genomic_DNA"/>
</dbReference>
<dbReference type="Proteomes" id="UP000031057">
    <property type="component" value="Unassembled WGS sequence"/>
</dbReference>
<dbReference type="AlphaFoldDB" id="A0A0B1ZIQ2"/>
<accession>A0A0B1ZIQ2</accession>
<dbReference type="Pfam" id="PF02803">
    <property type="entry name" value="Thiolase_C"/>
    <property type="match status" value="1"/>
</dbReference>
<organism evidence="8 9">
    <name type="scientific">Novosphingobium malaysiense</name>
    <dbReference type="NCBI Taxonomy" id="1348853"/>
    <lineage>
        <taxon>Bacteria</taxon>
        <taxon>Pseudomonadati</taxon>
        <taxon>Pseudomonadota</taxon>
        <taxon>Alphaproteobacteria</taxon>
        <taxon>Sphingomonadales</taxon>
        <taxon>Sphingomonadaceae</taxon>
        <taxon>Novosphingobium</taxon>
    </lineage>
</organism>
<dbReference type="InterPro" id="IPR020617">
    <property type="entry name" value="Thiolase_C"/>
</dbReference>
<dbReference type="Pfam" id="PF00108">
    <property type="entry name" value="Thiolase_N"/>
    <property type="match status" value="1"/>
</dbReference>
<comment type="similarity">
    <text evidence="1 5">Belongs to the thiolase-like superfamily. Thiolase family.</text>
</comment>
<protein>
    <submittedName>
        <fullName evidence="8">Acetyl-CoA acetyltransferase</fullName>
    </submittedName>
</protein>
<sequence>MTNVVIVGTARTAIGTARKGSLFNTPPERLAATVLRAAIERSGVGFDQIDDVVMAESLSGGGAIARYAAVEAGLLNSGGMAVNRHCAGSLTAAGVAAGAIISGMERFVVAGGVNSSSMMPHMQQRNPYTGETEDWWMPPTHPDSPEAPNRDMSITVGWNAASTLGLTREEMDAWALRSHQRAIAAIDQGHFKEQIVPVMAIDAQGNEFVFEVDEHPRRDSTLEKLASLKPLHPEIEGFSITAGNASGTNDAAVAMVMTREDIAREEGLDVLAKILGWTSIGIDPKDTGLSVPKVVEKILARTSRRREDIALWEINEAFAAVPVAACRVMDIDEDTVNISGSGCSLGHPIGASGGRMIQTLAYDLKRRGGGLGIATMCAGGGQAGAVLIEV</sequence>
<evidence type="ECO:0000313" key="9">
    <source>
        <dbReference type="Proteomes" id="UP000031057"/>
    </source>
</evidence>
<feature type="active site" description="Acyl-thioester intermediate" evidence="4">
    <location>
        <position position="86"/>
    </location>
</feature>
<evidence type="ECO:0000259" key="6">
    <source>
        <dbReference type="Pfam" id="PF00108"/>
    </source>
</evidence>
<reference evidence="8 9" key="1">
    <citation type="submission" date="2014-10" db="EMBL/GenBank/DDBJ databases">
        <title>Genome sequence of Novosphingobium malaysiense MUSC 273(T).</title>
        <authorList>
            <person name="Lee L.-H."/>
        </authorList>
    </citation>
    <scope>NUCLEOTIDE SEQUENCE [LARGE SCALE GENOMIC DNA]</scope>
    <source>
        <strain evidence="8 9">MUSC 273</strain>
    </source>
</reference>
<gene>
    <name evidence="8" type="ORF">LK12_17685</name>
</gene>
<evidence type="ECO:0000256" key="5">
    <source>
        <dbReference type="RuleBase" id="RU003557"/>
    </source>
</evidence>
<dbReference type="InterPro" id="IPR020616">
    <property type="entry name" value="Thiolase_N"/>
</dbReference>
<feature type="domain" description="Thiolase N-terminal" evidence="6">
    <location>
        <begin position="4"/>
        <end position="261"/>
    </location>
</feature>
<feature type="active site" description="Proton acceptor" evidence="4">
    <location>
        <position position="377"/>
    </location>
</feature>
<evidence type="ECO:0000256" key="4">
    <source>
        <dbReference type="PIRSR" id="PIRSR000429-1"/>
    </source>
</evidence>
<dbReference type="CDD" id="cd00751">
    <property type="entry name" value="thiolase"/>
    <property type="match status" value="1"/>
</dbReference>
<dbReference type="SUPFAM" id="SSF53901">
    <property type="entry name" value="Thiolase-like"/>
    <property type="match status" value="2"/>
</dbReference>
<dbReference type="Gene3D" id="3.40.47.10">
    <property type="match status" value="1"/>
</dbReference>
<evidence type="ECO:0000256" key="2">
    <source>
        <dbReference type="ARBA" id="ARBA00022679"/>
    </source>
</evidence>
<evidence type="ECO:0000256" key="1">
    <source>
        <dbReference type="ARBA" id="ARBA00010982"/>
    </source>
</evidence>
<dbReference type="PANTHER" id="PTHR18919">
    <property type="entry name" value="ACETYL-COA C-ACYLTRANSFERASE"/>
    <property type="match status" value="1"/>
</dbReference>
<dbReference type="InterPro" id="IPR016039">
    <property type="entry name" value="Thiolase-like"/>
</dbReference>
<evidence type="ECO:0000313" key="8">
    <source>
        <dbReference type="EMBL" id="KHK90412.1"/>
    </source>
</evidence>
<dbReference type="NCBIfam" id="TIGR01930">
    <property type="entry name" value="AcCoA-C-Actrans"/>
    <property type="match status" value="1"/>
</dbReference>
<dbReference type="RefSeq" id="WP_039286719.1">
    <property type="nucleotide sequence ID" value="NZ_JTDI01000005.1"/>
</dbReference>